<accession>A0A0G4HXS0</accession>
<feature type="region of interest" description="Disordered" evidence="8">
    <location>
        <begin position="1822"/>
        <end position="2080"/>
    </location>
</feature>
<feature type="compositionally biased region" description="Polar residues" evidence="8">
    <location>
        <begin position="1478"/>
        <end position="1491"/>
    </location>
</feature>
<dbReference type="InterPro" id="IPR037607">
    <property type="entry name" value="DGK"/>
</dbReference>
<evidence type="ECO:0000256" key="5">
    <source>
        <dbReference type="ARBA" id="ARBA00022741"/>
    </source>
</evidence>
<evidence type="ECO:0000256" key="1">
    <source>
        <dbReference type="ARBA" id="ARBA00009280"/>
    </source>
</evidence>
<keyword evidence="4" id="KW-0677">Repeat</keyword>
<feature type="region of interest" description="Disordered" evidence="8">
    <location>
        <begin position="169"/>
        <end position="190"/>
    </location>
</feature>
<feature type="region of interest" description="Disordered" evidence="8">
    <location>
        <begin position="1444"/>
        <end position="1581"/>
    </location>
</feature>
<feature type="compositionally biased region" description="Gly residues" evidence="8">
    <location>
        <begin position="1460"/>
        <end position="1469"/>
    </location>
</feature>
<dbReference type="InterPro" id="IPR002219">
    <property type="entry name" value="PKC_DAG/PE"/>
</dbReference>
<dbReference type="GO" id="GO:0004143">
    <property type="term" value="F:ATP-dependent diacylglycerol kinase activity"/>
    <property type="evidence" value="ECO:0007669"/>
    <property type="project" value="UniProtKB-EC"/>
</dbReference>
<dbReference type="PANTHER" id="PTHR11255">
    <property type="entry name" value="DIACYLGLYCEROL KINASE"/>
    <property type="match status" value="1"/>
</dbReference>
<dbReference type="PANTHER" id="PTHR11255:SF80">
    <property type="entry name" value="EYE-SPECIFIC DIACYLGLYCEROL KINASE"/>
    <property type="match status" value="1"/>
</dbReference>
<dbReference type="InterPro" id="IPR001206">
    <property type="entry name" value="Diacylglycerol_kinase_cat_dom"/>
</dbReference>
<dbReference type="PROSITE" id="PS50081">
    <property type="entry name" value="ZF_DAG_PE_2"/>
    <property type="match status" value="1"/>
</dbReference>
<comment type="similarity">
    <text evidence="1">Belongs to the eukaryotic diacylglycerol kinase family.</text>
</comment>
<dbReference type="GO" id="GO:0007200">
    <property type="term" value="P:phospholipase C-activating G protein-coupled receptor signaling pathway"/>
    <property type="evidence" value="ECO:0007669"/>
    <property type="project" value="InterPro"/>
</dbReference>
<dbReference type="CDD" id="cd00029">
    <property type="entry name" value="C1"/>
    <property type="match status" value="1"/>
</dbReference>
<evidence type="ECO:0000256" key="6">
    <source>
        <dbReference type="ARBA" id="ARBA00022777"/>
    </source>
</evidence>
<feature type="compositionally biased region" description="Low complexity" evidence="8">
    <location>
        <begin position="971"/>
        <end position="983"/>
    </location>
</feature>
<keyword evidence="7" id="KW-0067">ATP-binding</keyword>
<dbReference type="InterPro" id="IPR016064">
    <property type="entry name" value="NAD/diacylglycerol_kinase_sf"/>
</dbReference>
<dbReference type="EC" id="2.7.1.107" evidence="2"/>
<sequence length="2133" mass="225209">MQEGSAGGRGWQSECLLERSSTADRPGPSPRPSDVLPLPSGLFDEVILRDPAAPTWMQARTGLAKEAKRIRSSVESSRALRSAPVSGVSGGGREERQGSRGASQSELHGRTAGVAGGEPVGGRHTWVIKSTLPWVGGSIGRQPCAVCGRRLAPFLSWMCFWLPRRRRRGGEEASEGGDSASSAGRGGEREGQNKLQYMSCVLCGIAVHPDCAEGATPMCTDEFMSGTSRRSSDPIGFGVGVREPERGGLHVCGCGGETGTGLLSAFLPTSSDRPGLLPRRDRPVVQTMISGGSRRSSLYQMRPLSLGRLEGGGGQRERLQVSMSWHSVGESSEGGGNSRRGTGGLLLTSDEEGDGILDEEGGGAPRMATSTWLPIPGKQGGGLSSLSSPPVTPADMRKDREEEEERYARFLRKSACQEQIVVSQHRPKTTISSGKGPGKGGGGGGQGPRTSRVGSTASGVTPGFALVLPEPNSDTLPGPFTHSWKRRGDFLRVSARCGLCGSKRDGSGRVASAACLKCEMRAHASCCAAALRQIVPGFLSPQQQEKWRRSLRCRHQLSRFVAAEGDVKEGEGMILPTIPSSASNISDTALPTPRGPLVCFINSRSGGKLGPGLISLLQRYLGPSQVHDLSRGPPEKAIRLFSRFPNSRMIACGGDGTAGWIMSATSLLLSQGSIPRAPPMTVLPLGSGNDLARSLGWSPKVDLEERRLARRIAQLALGEVQGLDQWRVTIIPEEPLSREEEKKMPPAFRTVVLNPSAPGGDSLEPLNFPVNGTLAHRSRAVSEVESVYSPVSSSVSATRRRLTTATSPFLLDGLGVEEKRQLMHHTTSLHQSDLEGGGHISIESSPFFGGQEGKENLQIGYQGFFQNYLSVGLDAKITLSFHQLRERAPHLFPSPQVNKGWYAVFGLQHGLGMGNCPPPCCCCCPGGGCSFPCWPVGGETERDKKGLANLTHALDLHCVREAAPIEKKGPEPVSAESAEPSSVHQRASKSLLVGAPCERPRSSSPHHKERERERLSASRLGPPFREGDRDSEYRGSLLRPPVLSSHGRFSTAAAVTHSDTVTLDDTLTEAAGTHAPEEESPPVPGDEISLPPVCKVLVFSNIPTYAGGKKIWPNRPKGKPLVASASPPQPEESAARPAGNTGAGVGPFDLQQSTSLPHLRGPQMGGGADERERPRPVPLDAWAHPPMPMPMPGPPFLPGIPSDPRETIALADEIPVSCSPLAAPSGSLGSLPIGGGAPSVPLSGRPTAAGTLASVGTGRPSAPAGALSENEDFGRRVHRKPGPFHWAPGPSSTEKEKEAVDAGARRRSTSNLSPFPFLSTALNRLGRREKTEETTEEEGEQSPLTARDGRSVSTSLRFSSHLGLTTDGFLMPRQGIQRLMMRQVEQHGPFMGEQPSGYPSSSMSPCMTADEWSRLQQAAVWAERNVHSLPARFAFGKRDKALSPGTDLSRLFPLSFTGETGPGDGTGSDGDGKIATATVPSTATPQTQGASASKGKTKLSNFFDAIEENEGEEEAAGRCEEEAKPEVSAQKEGTPQTTSVLSQSAPPSHTPSPPIQQTATAGSSTTAPKQSPSPPPYSLRAIARSPGAAAGTLQGRPLLLRPPIVLAVESALPFPQRASSVSGAFSPLPPNMAGGIHRGPASHDVFPHPHAAPLPSLKPNRRSAPVGLSLSSAIATGRFPSSGRHSSQLDPRASSDASLGVEEGGRRVGGMGTAELSGKSSSAFVPPQMDDRRLEVMAFDSACHGVMTLTGLAKAKPLVQAGRADLRMKEALPMQIDGEPWLQVPCRLVIEHFRTAEVMCKPKAKAAPVSRILSRLSGRSELAGVSGLGGRRPNSPHRGRSAQTGSGRKTLQGGQKGKKESAAVSEGEERGSRVGKGRVGFVESVGDAPCAAGADVPGDSGAQGSSSHQEKSPDGEPGPSLKHREQWEASLISSSAGSVFVPVPRGDGPESPEERNADRLSKLETGRGGHLESDQRGDQTDQEHGVGEGDRHQTSFRGQSTSSDLRREGGGTRESFGGILEGMEGNPASSGGLPSGLPSADRQKRVDQHGTQDVMNDRGDAWSVESDESHMRRGSSADYSSEVTSTVTELMNDFSAEVVDLEALGVVDPSSMTLAEMLSSGAAYNMQRDRPTR</sequence>
<dbReference type="Gene3D" id="3.40.50.10330">
    <property type="entry name" value="Probable inorganic polyphosphate/atp-NAD kinase, domain 1"/>
    <property type="match status" value="1"/>
</dbReference>
<evidence type="ECO:0000256" key="7">
    <source>
        <dbReference type="ARBA" id="ARBA00022840"/>
    </source>
</evidence>
<dbReference type="Pfam" id="PF00609">
    <property type="entry name" value="DAGK_acc"/>
    <property type="match status" value="2"/>
</dbReference>
<proteinExistence type="inferred from homology"/>
<feature type="compositionally biased region" description="Basic and acidic residues" evidence="8">
    <location>
        <begin position="2041"/>
        <end position="2060"/>
    </location>
</feature>
<feature type="compositionally biased region" description="Acidic residues" evidence="8">
    <location>
        <begin position="1505"/>
        <end position="1514"/>
    </location>
</feature>
<feature type="region of interest" description="Disordered" evidence="8">
    <location>
        <begin position="59"/>
        <end position="122"/>
    </location>
</feature>
<evidence type="ECO:0000259" key="10">
    <source>
        <dbReference type="PROSITE" id="PS50146"/>
    </source>
</evidence>
<dbReference type="GO" id="GO:0016020">
    <property type="term" value="C:membrane"/>
    <property type="evidence" value="ECO:0007669"/>
    <property type="project" value="UniProtKB-SubCell"/>
</dbReference>
<dbReference type="EMBL" id="CDMZ01004295">
    <property type="protein sequence ID" value="CEM49301.1"/>
    <property type="molecule type" value="Genomic_DNA"/>
</dbReference>
<feature type="region of interest" description="Disordered" evidence="8">
    <location>
        <begin position="1114"/>
        <end position="1195"/>
    </location>
</feature>
<feature type="region of interest" description="Disordered" evidence="8">
    <location>
        <begin position="965"/>
        <end position="1035"/>
    </location>
</feature>
<feature type="domain" description="Phorbol-ester/DAG-type" evidence="9">
    <location>
        <begin position="123"/>
        <end position="219"/>
    </location>
</feature>
<evidence type="ECO:0000256" key="3">
    <source>
        <dbReference type="ARBA" id="ARBA00022679"/>
    </source>
</evidence>
<feature type="compositionally biased region" description="Pro residues" evidence="8">
    <location>
        <begin position="1185"/>
        <end position="1195"/>
    </location>
</feature>
<reference evidence="11" key="1">
    <citation type="submission" date="2014-11" db="EMBL/GenBank/DDBJ databases">
        <authorList>
            <person name="Otto D Thomas"/>
            <person name="Naeem Raeece"/>
        </authorList>
    </citation>
    <scope>NUCLEOTIDE SEQUENCE</scope>
</reference>
<feature type="compositionally biased region" description="Basic and acidic residues" evidence="8">
    <location>
        <begin position="1857"/>
        <end position="1872"/>
    </location>
</feature>
<feature type="domain" description="DAGKc" evidence="10">
    <location>
        <begin position="592"/>
        <end position="732"/>
    </location>
</feature>
<dbReference type="InterPro" id="IPR000756">
    <property type="entry name" value="Diacylglycerol_kin_accessory"/>
</dbReference>
<gene>
    <name evidence="11" type="ORF">Cvel_9325</name>
</gene>
<dbReference type="SUPFAM" id="SSF111331">
    <property type="entry name" value="NAD kinase/diacylglycerol kinase-like"/>
    <property type="match status" value="1"/>
</dbReference>
<feature type="compositionally biased region" description="Basic and acidic residues" evidence="8">
    <location>
        <begin position="1952"/>
        <end position="1993"/>
    </location>
</feature>
<dbReference type="GO" id="GO:0005524">
    <property type="term" value="F:ATP binding"/>
    <property type="evidence" value="ECO:0007669"/>
    <property type="project" value="UniProtKB-KW"/>
</dbReference>
<feature type="compositionally biased region" description="Gly residues" evidence="8">
    <location>
        <begin position="1"/>
        <end position="10"/>
    </location>
</feature>
<dbReference type="SMART" id="SM00046">
    <property type="entry name" value="DAGKc"/>
    <property type="match status" value="1"/>
</dbReference>
<evidence type="ECO:0000256" key="4">
    <source>
        <dbReference type="ARBA" id="ARBA00022737"/>
    </source>
</evidence>
<feature type="region of interest" description="Disordered" evidence="8">
    <location>
        <begin position="325"/>
        <end position="350"/>
    </location>
</feature>
<feature type="region of interest" description="Disordered" evidence="8">
    <location>
        <begin position="423"/>
        <end position="460"/>
    </location>
</feature>
<dbReference type="PROSITE" id="PS50146">
    <property type="entry name" value="DAGK"/>
    <property type="match status" value="1"/>
</dbReference>
<feature type="region of interest" description="Disordered" evidence="8">
    <location>
        <begin position="377"/>
        <end position="402"/>
    </location>
</feature>
<feature type="region of interest" description="Disordered" evidence="8">
    <location>
        <begin position="1"/>
        <end position="39"/>
    </location>
</feature>
<dbReference type="GO" id="GO:0008270">
    <property type="term" value="F:zinc ion binding"/>
    <property type="evidence" value="ECO:0007669"/>
    <property type="project" value="UniProtKB-KW"/>
</dbReference>
<feature type="compositionally biased region" description="Low complexity" evidence="8">
    <location>
        <begin position="2027"/>
        <end position="2040"/>
    </location>
</feature>
<keyword evidence="3" id="KW-0808">Transferase</keyword>
<organism evidence="11">
    <name type="scientific">Chromera velia CCMP2878</name>
    <dbReference type="NCBI Taxonomy" id="1169474"/>
    <lineage>
        <taxon>Eukaryota</taxon>
        <taxon>Sar</taxon>
        <taxon>Alveolata</taxon>
        <taxon>Colpodellida</taxon>
        <taxon>Chromeraceae</taxon>
        <taxon>Chromera</taxon>
    </lineage>
</organism>
<feature type="compositionally biased region" description="Basic and acidic residues" evidence="8">
    <location>
        <begin position="1293"/>
        <end position="1304"/>
    </location>
</feature>
<protein>
    <recommendedName>
        <fullName evidence="2">diacylglycerol kinase (ATP)</fullName>
        <ecNumber evidence="2">2.7.1.107</ecNumber>
    </recommendedName>
</protein>
<keyword evidence="6" id="KW-0418">Kinase</keyword>
<feature type="compositionally biased region" description="Gly residues" evidence="8">
    <location>
        <begin position="435"/>
        <end position="447"/>
    </location>
</feature>
<feature type="compositionally biased region" description="Basic and acidic residues" evidence="8">
    <location>
        <begin position="1515"/>
        <end position="1525"/>
    </location>
</feature>
<dbReference type="VEuPathDB" id="CryptoDB:Cvel_9325"/>
<feature type="compositionally biased region" description="Gly residues" evidence="8">
    <location>
        <begin position="332"/>
        <end position="344"/>
    </location>
</feature>
<feature type="compositionally biased region" description="Basic and acidic residues" evidence="8">
    <location>
        <begin position="998"/>
        <end position="1016"/>
    </location>
</feature>
<feature type="compositionally biased region" description="Low complexity" evidence="8">
    <location>
        <begin position="1558"/>
        <end position="1567"/>
    </location>
</feature>
<feature type="region of interest" description="Disordered" evidence="8">
    <location>
        <begin position="1220"/>
        <end position="1352"/>
    </location>
</feature>
<evidence type="ECO:0000256" key="8">
    <source>
        <dbReference type="SAM" id="MobiDB-lite"/>
    </source>
</evidence>
<feature type="compositionally biased region" description="Polar residues" evidence="8">
    <location>
        <begin position="1531"/>
        <end position="1547"/>
    </location>
</feature>
<feature type="region of interest" description="Disordered" evidence="8">
    <location>
        <begin position="1677"/>
        <end position="1726"/>
    </location>
</feature>
<evidence type="ECO:0000256" key="2">
    <source>
        <dbReference type="ARBA" id="ARBA00012133"/>
    </source>
</evidence>
<feature type="compositionally biased region" description="Polar residues" evidence="8">
    <location>
        <begin position="1841"/>
        <end position="1853"/>
    </location>
</feature>
<dbReference type="Pfam" id="PF00781">
    <property type="entry name" value="DAGK_cat"/>
    <property type="match status" value="1"/>
</dbReference>
<keyword evidence="5" id="KW-0547">Nucleotide-binding</keyword>
<evidence type="ECO:0000259" key="9">
    <source>
        <dbReference type="PROSITE" id="PS50081"/>
    </source>
</evidence>
<evidence type="ECO:0000313" key="11">
    <source>
        <dbReference type="EMBL" id="CEM49301.1"/>
    </source>
</evidence>
<name>A0A0G4HXS0_9ALVE</name>
<dbReference type="InterPro" id="IPR017438">
    <property type="entry name" value="ATP-NAD_kinase_N"/>
</dbReference>